<dbReference type="Proteomes" id="UP000270296">
    <property type="component" value="Unassembled WGS sequence"/>
</dbReference>
<organism evidence="3">
    <name type="scientific">Soboliphyme baturini</name>
    <dbReference type="NCBI Taxonomy" id="241478"/>
    <lineage>
        <taxon>Eukaryota</taxon>
        <taxon>Metazoa</taxon>
        <taxon>Ecdysozoa</taxon>
        <taxon>Nematoda</taxon>
        <taxon>Enoplea</taxon>
        <taxon>Dorylaimia</taxon>
        <taxon>Dioctophymatida</taxon>
        <taxon>Dioctophymatoidea</taxon>
        <taxon>Soboliphymatidae</taxon>
        <taxon>Soboliphyme</taxon>
    </lineage>
</organism>
<name>A0A183II97_9BILA</name>
<evidence type="ECO:0000313" key="2">
    <source>
        <dbReference type="Proteomes" id="UP000270296"/>
    </source>
</evidence>
<reference evidence="1 2" key="2">
    <citation type="submission" date="2018-11" db="EMBL/GenBank/DDBJ databases">
        <authorList>
            <consortium name="Pathogen Informatics"/>
        </authorList>
    </citation>
    <scope>NUCLEOTIDE SEQUENCE [LARGE SCALE GENOMIC DNA]</scope>
</reference>
<protein>
    <submittedName>
        <fullName evidence="3">Ragulator complex protein LAMTOR5</fullName>
    </submittedName>
</protein>
<dbReference type="WBParaSite" id="SBAD_0000349601-mRNA-1">
    <property type="protein sequence ID" value="SBAD_0000349601-mRNA-1"/>
    <property type="gene ID" value="SBAD_0000349601"/>
</dbReference>
<accession>A0A183II97</accession>
<evidence type="ECO:0000313" key="3">
    <source>
        <dbReference type="WBParaSite" id="SBAD_0000349601-mRNA-1"/>
    </source>
</evidence>
<reference evidence="3" key="1">
    <citation type="submission" date="2016-06" db="UniProtKB">
        <authorList>
            <consortium name="WormBaseParasite"/>
        </authorList>
    </citation>
    <scope>IDENTIFICATION</scope>
</reference>
<gene>
    <name evidence="1" type="ORF">SBAD_LOCUS3342</name>
</gene>
<dbReference type="EMBL" id="UZAM01007700">
    <property type="protein sequence ID" value="VDP00861.1"/>
    <property type="molecule type" value="Genomic_DNA"/>
</dbReference>
<evidence type="ECO:0000313" key="1">
    <source>
        <dbReference type="EMBL" id="VDP00861.1"/>
    </source>
</evidence>
<proteinExistence type="predicted"/>
<keyword evidence="2" id="KW-1185">Reference proteome</keyword>
<dbReference type="AlphaFoldDB" id="A0A183II97"/>
<sequence length="110" mass="11390">MPLAGWSALAHRTGQWPPRARYLRDLLREAMTMTGVGSLDRPTDRPTDGVAPLAACAGQVAAAANERVSGPSAGCPISVDHCAVALNKDGREIVAARCSLLGGGPISQTR</sequence>